<proteinExistence type="predicted"/>
<keyword evidence="2" id="KW-1185">Reference proteome</keyword>
<organism evidence="1 2">
    <name type="scientific">Levilactobacillus acidifarinae DSM 19394 = JCM 15949</name>
    <dbReference type="NCBI Taxonomy" id="1423715"/>
    <lineage>
        <taxon>Bacteria</taxon>
        <taxon>Bacillati</taxon>
        <taxon>Bacillota</taxon>
        <taxon>Bacilli</taxon>
        <taxon>Lactobacillales</taxon>
        <taxon>Lactobacillaceae</taxon>
        <taxon>Levilactobacillus</taxon>
    </lineage>
</organism>
<name>A0A0R1LSU4_9LACO</name>
<reference evidence="1 2" key="1">
    <citation type="journal article" date="2015" name="Genome Announc.">
        <title>Expanding the biotechnology potential of lactobacilli through comparative genomics of 213 strains and associated genera.</title>
        <authorList>
            <person name="Sun Z."/>
            <person name="Harris H.M."/>
            <person name="McCann A."/>
            <person name="Guo C."/>
            <person name="Argimon S."/>
            <person name="Zhang W."/>
            <person name="Yang X."/>
            <person name="Jeffery I.B."/>
            <person name="Cooney J.C."/>
            <person name="Kagawa T.F."/>
            <person name="Liu W."/>
            <person name="Song Y."/>
            <person name="Salvetti E."/>
            <person name="Wrobel A."/>
            <person name="Rasinkangas P."/>
            <person name="Parkhill J."/>
            <person name="Rea M.C."/>
            <person name="O'Sullivan O."/>
            <person name="Ritari J."/>
            <person name="Douillard F.P."/>
            <person name="Paul Ross R."/>
            <person name="Yang R."/>
            <person name="Briner A.E."/>
            <person name="Felis G.E."/>
            <person name="de Vos W.M."/>
            <person name="Barrangou R."/>
            <person name="Klaenhammer T.R."/>
            <person name="Caufield P.W."/>
            <person name="Cui Y."/>
            <person name="Zhang H."/>
            <person name="O'Toole P.W."/>
        </authorList>
    </citation>
    <scope>NUCLEOTIDE SEQUENCE [LARGE SCALE GENOMIC DNA]</scope>
    <source>
        <strain evidence="1 2">DSM 19394</strain>
    </source>
</reference>
<dbReference type="RefSeq" id="WP_157050048.1">
    <property type="nucleotide sequence ID" value="NZ_AZDV01000005.1"/>
</dbReference>
<protein>
    <submittedName>
        <fullName evidence="1">Uncharacterized protein</fullName>
    </submittedName>
</protein>
<dbReference type="OrthoDB" id="9777673at2"/>
<dbReference type="EMBL" id="AZDV01000005">
    <property type="protein sequence ID" value="KRK95953.1"/>
    <property type="molecule type" value="Genomic_DNA"/>
</dbReference>
<gene>
    <name evidence="1" type="ORF">FD25_GL002414</name>
</gene>
<dbReference type="AlphaFoldDB" id="A0A0R1LSU4"/>
<comment type="caution">
    <text evidence="1">The sequence shown here is derived from an EMBL/GenBank/DDBJ whole genome shotgun (WGS) entry which is preliminary data.</text>
</comment>
<dbReference type="PATRIC" id="fig|1423715.3.peg.2491"/>
<sequence length="57" mass="6547">MTLESRPLDVFAHVLAPHFYQQMAQLVPTVLDRLPYAKNRALTDFDYRRGSQGRAGQ</sequence>
<accession>A0A0R1LSU4</accession>
<evidence type="ECO:0000313" key="2">
    <source>
        <dbReference type="Proteomes" id="UP000051955"/>
    </source>
</evidence>
<dbReference type="Proteomes" id="UP000051955">
    <property type="component" value="Unassembled WGS sequence"/>
</dbReference>
<evidence type="ECO:0000313" key="1">
    <source>
        <dbReference type="EMBL" id="KRK95953.1"/>
    </source>
</evidence>
<dbReference type="STRING" id="1423715.FD25_GL002414"/>